<dbReference type="InterPro" id="IPR032675">
    <property type="entry name" value="LRR_dom_sf"/>
</dbReference>
<reference evidence="4" key="1">
    <citation type="submission" date="2017-01" db="EMBL/GenBank/DDBJ databases">
        <title>Comparative genomics of anhydrobiosis in the tardigrade Hypsibius dujardini.</title>
        <authorList>
            <person name="Yoshida Y."/>
            <person name="Koutsovoulos G."/>
            <person name="Laetsch D."/>
            <person name="Stevens L."/>
            <person name="Kumar S."/>
            <person name="Horikawa D."/>
            <person name="Ishino K."/>
            <person name="Komine S."/>
            <person name="Tomita M."/>
            <person name="Blaxter M."/>
            <person name="Arakawa K."/>
        </authorList>
    </citation>
    <scope>NUCLEOTIDE SEQUENCE [LARGE SCALE GENOMIC DNA]</scope>
    <source>
        <strain evidence="4">Z151</strain>
    </source>
</reference>
<gene>
    <name evidence="3" type="ORF">BV898_06030</name>
</gene>
<organism evidence="3 4">
    <name type="scientific">Hypsibius exemplaris</name>
    <name type="common">Freshwater tardigrade</name>
    <dbReference type="NCBI Taxonomy" id="2072580"/>
    <lineage>
        <taxon>Eukaryota</taxon>
        <taxon>Metazoa</taxon>
        <taxon>Ecdysozoa</taxon>
        <taxon>Tardigrada</taxon>
        <taxon>Eutardigrada</taxon>
        <taxon>Parachela</taxon>
        <taxon>Hypsibioidea</taxon>
        <taxon>Hypsibiidae</taxon>
        <taxon>Hypsibius</taxon>
    </lineage>
</organism>
<evidence type="ECO:0000256" key="1">
    <source>
        <dbReference type="SAM" id="MobiDB-lite"/>
    </source>
</evidence>
<keyword evidence="4" id="KW-1185">Reference proteome</keyword>
<proteinExistence type="predicted"/>
<dbReference type="Gene3D" id="3.80.10.10">
    <property type="entry name" value="Ribonuclease Inhibitor"/>
    <property type="match status" value="1"/>
</dbReference>
<dbReference type="Proteomes" id="UP000192578">
    <property type="component" value="Unassembled WGS sequence"/>
</dbReference>
<evidence type="ECO:0000313" key="4">
    <source>
        <dbReference type="Proteomes" id="UP000192578"/>
    </source>
</evidence>
<dbReference type="EMBL" id="MTYJ01000034">
    <property type="protein sequence ID" value="OQV20026.1"/>
    <property type="molecule type" value="Genomic_DNA"/>
</dbReference>
<comment type="caution">
    <text evidence="3">The sequence shown here is derived from an EMBL/GenBank/DDBJ whole genome shotgun (WGS) entry which is preliminary data.</text>
</comment>
<evidence type="ECO:0000313" key="3">
    <source>
        <dbReference type="EMBL" id="OQV20026.1"/>
    </source>
</evidence>
<keyword evidence="2" id="KW-0732">Signal</keyword>
<protein>
    <submittedName>
        <fullName evidence="3">Uncharacterized protein</fullName>
    </submittedName>
</protein>
<sequence>MQRVSRSCLLAVMMLLLGFTRAIADNLQIPHPKCRNAFHNVGGQASVALECKIQAESYVIPDNFNVSRIRPDIVHLEVTYGILRNEEGTYIPTIPSLLSVRLEQFNNPDTSPRFPMGRFFEHLKAHLTTIIMVSVKLLHFEHDDLAGFPRLKILRLEDVYISVLDKFMFQSLVPNGSPSMLSDLQISFGAIKTMDWSFLRPIAGSLEKLRLDRLQLAANRWNCSEETFKLKRTSTVSLSYNSLQAIPRCFLDSLSATALKSLYLQSSLTAFCADSDKCDCCELNSLAFWVRNAGLPGVTRSITCGAKMNTFNKFPAQLNFPTDCPGSGTTTKSPTSNVAPFTQPSGGHSVANASVDVESVHTSTAIVVSSQSTVTTSSYPTPDQLATLSTATLTSEGNTPASPTEPWKPSVSTRGISSSFSFAAEWISSQVTGTWTAKTDQTMFPLLEGTFTASSDLSDSTFSRNSFQPAATLPCLKKKYEGLNLSTTRRLQIRFVEQILDHYGHNRRNLLPPLAPKKQTVKELGQSIGLDTAAIKDLKANGFRFTDDLQNVIPSDLNEAVKLLRDKAALRTFFFTKPEHTTVVLPESPAVDDLHHKICPSRQNSCYHDRQGRHRPHRSRSSSRDNNRSSGESLAEFKFFKTLPVIARDLPRPHIFVYANAFLANRVQSSKLKFLQLEIQEFLSGYMEHAKTWFNSPRHSTILVKLMDYVNFLTVYQHDYAVEALMAFDDVFRNYAILHGCGFNDDRSRIQVITSRLLSSPGRTASRRTVKTASHHFQAREF</sequence>
<feature type="signal peptide" evidence="2">
    <location>
        <begin position="1"/>
        <end position="24"/>
    </location>
</feature>
<dbReference type="SUPFAM" id="SSF52047">
    <property type="entry name" value="RNI-like"/>
    <property type="match status" value="1"/>
</dbReference>
<accession>A0A1W0WXW0</accession>
<feature type="chain" id="PRO_5012325534" evidence="2">
    <location>
        <begin position="25"/>
        <end position="782"/>
    </location>
</feature>
<feature type="region of interest" description="Disordered" evidence="1">
    <location>
        <begin position="602"/>
        <end position="630"/>
    </location>
</feature>
<evidence type="ECO:0000256" key="2">
    <source>
        <dbReference type="SAM" id="SignalP"/>
    </source>
</evidence>
<dbReference type="AlphaFoldDB" id="A0A1W0WXW0"/>
<feature type="compositionally biased region" description="Basic residues" evidence="1">
    <location>
        <begin position="611"/>
        <end position="621"/>
    </location>
</feature>
<name>A0A1W0WXW0_HYPEX</name>